<gene>
    <name evidence="2" type="ORF">HMPREF9448_02870</name>
</gene>
<dbReference type="RefSeq" id="WP_008863241.1">
    <property type="nucleotide sequence ID" value="NZ_JH815206.1"/>
</dbReference>
<dbReference type="InterPro" id="IPR051908">
    <property type="entry name" value="Ribosomal_N-acetyltransferase"/>
</dbReference>
<dbReference type="InterPro" id="IPR000182">
    <property type="entry name" value="GNAT_dom"/>
</dbReference>
<dbReference type="Proteomes" id="UP000006044">
    <property type="component" value="Unassembled WGS sequence"/>
</dbReference>
<dbReference type="OrthoDB" id="9788916at2"/>
<dbReference type="Gene3D" id="3.40.630.30">
    <property type="match status" value="1"/>
</dbReference>
<dbReference type="PANTHER" id="PTHR43441">
    <property type="entry name" value="RIBOSOMAL-PROTEIN-SERINE ACETYLTRANSFERASE"/>
    <property type="match status" value="1"/>
</dbReference>
<dbReference type="PANTHER" id="PTHR43441:SF12">
    <property type="entry name" value="RIBOSOMAL N-ACETYLTRANSFERASE YDAF-RELATED"/>
    <property type="match status" value="1"/>
</dbReference>
<dbReference type="PROSITE" id="PS51186">
    <property type="entry name" value="GNAT"/>
    <property type="match status" value="1"/>
</dbReference>
<dbReference type="STRING" id="742726.HMPREF9448_02870"/>
<feature type="domain" description="N-acetyltransferase" evidence="1">
    <location>
        <begin position="12"/>
        <end position="179"/>
    </location>
</feature>
<dbReference type="GeneID" id="77850033"/>
<keyword evidence="3" id="KW-1185">Reference proteome</keyword>
<dbReference type="eggNOG" id="COG1670">
    <property type="taxonomic scope" value="Bacteria"/>
</dbReference>
<comment type="caution">
    <text evidence="2">The sequence shown here is derived from an EMBL/GenBank/DDBJ whole genome shotgun (WGS) entry which is preliminary data.</text>
</comment>
<evidence type="ECO:0000313" key="3">
    <source>
        <dbReference type="Proteomes" id="UP000006044"/>
    </source>
</evidence>
<dbReference type="GO" id="GO:0005737">
    <property type="term" value="C:cytoplasm"/>
    <property type="evidence" value="ECO:0007669"/>
    <property type="project" value="TreeGrafter"/>
</dbReference>
<name>K0WSA3_9BACT</name>
<dbReference type="InterPro" id="IPR016181">
    <property type="entry name" value="Acyl_CoA_acyltransferase"/>
</dbReference>
<accession>K0WSA3</accession>
<evidence type="ECO:0000313" key="2">
    <source>
        <dbReference type="EMBL" id="EJZ62187.1"/>
    </source>
</evidence>
<dbReference type="GO" id="GO:0008999">
    <property type="term" value="F:protein-N-terminal-alanine acetyltransferase activity"/>
    <property type="evidence" value="ECO:0007669"/>
    <property type="project" value="TreeGrafter"/>
</dbReference>
<dbReference type="EMBL" id="ADLE01000018">
    <property type="protein sequence ID" value="EJZ62187.1"/>
    <property type="molecule type" value="Genomic_DNA"/>
</dbReference>
<dbReference type="GO" id="GO:1990189">
    <property type="term" value="F:protein N-terminal-serine acetyltransferase activity"/>
    <property type="evidence" value="ECO:0007669"/>
    <property type="project" value="TreeGrafter"/>
</dbReference>
<evidence type="ECO:0000259" key="1">
    <source>
        <dbReference type="PROSITE" id="PS51186"/>
    </source>
</evidence>
<sequence>MLQFDIDVKTGIRLREVTLNDAPMIYRAIADHRDYLKTWLPFVANLSEQDEMDFLSQVLSFPEEERNFTFVIECRGEFCGLVGFVNSDFVNHRTEIGYWLLPEYQRQGIMTRSVRTLCRWAVEARLMHRIQIRCAVENYSSNAIPRRLGFRLEGTERDGELMFSGEYVDTNVYSILDSEIISWSGKNI</sequence>
<dbReference type="CDD" id="cd04301">
    <property type="entry name" value="NAT_SF"/>
    <property type="match status" value="1"/>
</dbReference>
<dbReference type="SUPFAM" id="SSF55729">
    <property type="entry name" value="Acyl-CoA N-acyltransferases (Nat)"/>
    <property type="match status" value="1"/>
</dbReference>
<dbReference type="AlphaFoldDB" id="K0WSA3"/>
<proteinExistence type="predicted"/>
<protein>
    <recommendedName>
        <fullName evidence="1">N-acetyltransferase domain-containing protein</fullName>
    </recommendedName>
</protein>
<dbReference type="HOGENOM" id="CLU_013985_3_0_10"/>
<reference evidence="2 3" key="1">
    <citation type="submission" date="2012-08" db="EMBL/GenBank/DDBJ databases">
        <title>The Genome Sequence of Barnesiella intestinihominis YIT 11860.</title>
        <authorList>
            <consortium name="The Broad Institute Genome Sequencing Platform"/>
            <person name="Earl A."/>
            <person name="Ward D."/>
            <person name="Feldgarden M."/>
            <person name="Gevers D."/>
            <person name="Morotomi M."/>
            <person name="Walker B."/>
            <person name="Young S.K."/>
            <person name="Zeng Q."/>
            <person name="Gargeya S."/>
            <person name="Fitzgerald M."/>
            <person name="Haas B."/>
            <person name="Abouelleil A."/>
            <person name="Alvarado L."/>
            <person name="Arachchi H.M."/>
            <person name="Berlin A.M."/>
            <person name="Chapman S.B."/>
            <person name="Goldberg J."/>
            <person name="Griggs A."/>
            <person name="Gujja S."/>
            <person name="Hansen M."/>
            <person name="Howarth C."/>
            <person name="Imamovic A."/>
            <person name="Larimer J."/>
            <person name="McCowen C."/>
            <person name="Montmayeur A."/>
            <person name="Murphy C."/>
            <person name="Neiman D."/>
            <person name="Pearson M."/>
            <person name="Priest M."/>
            <person name="Roberts A."/>
            <person name="Saif S."/>
            <person name="Shea T."/>
            <person name="Sisk P."/>
            <person name="Sykes S."/>
            <person name="Wortman J."/>
            <person name="Nusbaum C."/>
            <person name="Birren B."/>
        </authorList>
    </citation>
    <scope>NUCLEOTIDE SEQUENCE [LARGE SCALE GENOMIC DNA]</scope>
    <source>
        <strain evidence="2 3">YIT 11860</strain>
    </source>
</reference>
<organism evidence="2 3">
    <name type="scientific">Barnesiella intestinihominis YIT 11860</name>
    <dbReference type="NCBI Taxonomy" id="742726"/>
    <lineage>
        <taxon>Bacteria</taxon>
        <taxon>Pseudomonadati</taxon>
        <taxon>Bacteroidota</taxon>
        <taxon>Bacteroidia</taxon>
        <taxon>Bacteroidales</taxon>
        <taxon>Barnesiellaceae</taxon>
        <taxon>Barnesiella</taxon>
    </lineage>
</organism>
<dbReference type="Pfam" id="PF13302">
    <property type="entry name" value="Acetyltransf_3"/>
    <property type="match status" value="1"/>
</dbReference>
<dbReference type="PATRIC" id="fig|742726.3.peg.2985"/>